<dbReference type="Pfam" id="PF14398">
    <property type="entry name" value="ATPgrasp_YheCD"/>
    <property type="match status" value="1"/>
</dbReference>
<dbReference type="OrthoDB" id="7869153at2"/>
<protein>
    <recommendedName>
        <fullName evidence="3">ATP-grasp domain-containing protein</fullName>
    </recommendedName>
</protein>
<keyword evidence="2" id="KW-1185">Reference proteome</keyword>
<accession>A0A511V147</accession>
<comment type="caution">
    <text evidence="1">The sequence shown here is derived from an EMBL/GenBank/DDBJ whole genome shotgun (WGS) entry which is preliminary data.</text>
</comment>
<sequence length="363" mass="41884">MNIQRPLVGVLTYRNGNFIAGKTYLTRLALTAETHNCGLIVYSPADIDENKGIVYGFVYDIKTKVWRRKKTHLPHIVYDRFSNMLPEVFKKYAAYRSASRLTYLNNRFAHKWNAHRFLSQDQHIAPYLPDTVLMQRGALQRMIRKHPILYVKPVNGSGGKGILRIRHNGSIFEMVGRDRQNNIIRNIMRTCPATERFLLTWCQRQGRTFILQQGLALSLLPNSICDSRVLVQKNEQDEWMITGMVGKQSPQQFVTSNLQSGGRAIGLEELLGYRFSVKEVSRILDEIRRVSLLLPRHIESKFGNFIEFGIDIGIDTKGRVWIIEVNTKPNRELFRLAGQLDVYQTSIEMPIRVAAHRLLTPNF</sequence>
<dbReference type="AlphaFoldDB" id="A0A511V147"/>
<organism evidence="1 2">
    <name type="scientific">Aneurinibacillus danicus</name>
    <dbReference type="NCBI Taxonomy" id="267746"/>
    <lineage>
        <taxon>Bacteria</taxon>
        <taxon>Bacillati</taxon>
        <taxon>Bacillota</taxon>
        <taxon>Bacilli</taxon>
        <taxon>Bacillales</taxon>
        <taxon>Paenibacillaceae</taxon>
        <taxon>Aneurinibacillus group</taxon>
        <taxon>Aneurinibacillus</taxon>
    </lineage>
</organism>
<dbReference type="RefSeq" id="WP_146807907.1">
    <property type="nucleotide sequence ID" value="NZ_BJXX01000008.1"/>
</dbReference>
<evidence type="ECO:0008006" key="3">
    <source>
        <dbReference type="Google" id="ProtNLM"/>
    </source>
</evidence>
<proteinExistence type="predicted"/>
<evidence type="ECO:0000313" key="1">
    <source>
        <dbReference type="EMBL" id="GEN32599.1"/>
    </source>
</evidence>
<dbReference type="Gene3D" id="3.30.470.20">
    <property type="entry name" value="ATP-grasp fold, B domain"/>
    <property type="match status" value="1"/>
</dbReference>
<dbReference type="EMBL" id="BJXX01000008">
    <property type="protein sequence ID" value="GEN32599.1"/>
    <property type="molecule type" value="Genomic_DNA"/>
</dbReference>
<evidence type="ECO:0000313" key="2">
    <source>
        <dbReference type="Proteomes" id="UP000321157"/>
    </source>
</evidence>
<gene>
    <name evidence="1" type="ORF">ADA01nite_00590</name>
</gene>
<dbReference type="Proteomes" id="UP000321157">
    <property type="component" value="Unassembled WGS sequence"/>
</dbReference>
<dbReference type="SUPFAM" id="SSF56059">
    <property type="entry name" value="Glutathione synthetase ATP-binding domain-like"/>
    <property type="match status" value="1"/>
</dbReference>
<reference evidence="1 2" key="1">
    <citation type="submission" date="2019-07" db="EMBL/GenBank/DDBJ databases">
        <title>Whole genome shotgun sequence of Aneurinibacillus danicus NBRC 102444.</title>
        <authorList>
            <person name="Hosoyama A."/>
            <person name="Uohara A."/>
            <person name="Ohji S."/>
            <person name="Ichikawa N."/>
        </authorList>
    </citation>
    <scope>NUCLEOTIDE SEQUENCE [LARGE SCALE GENOMIC DNA]</scope>
    <source>
        <strain evidence="1 2">NBRC 102444</strain>
    </source>
</reference>
<name>A0A511V147_9BACL</name>
<dbReference type="InterPro" id="IPR026838">
    <property type="entry name" value="YheC/D"/>
</dbReference>